<dbReference type="Proteomes" id="UP001336314">
    <property type="component" value="Unassembled WGS sequence"/>
</dbReference>
<dbReference type="PROSITE" id="PS01156">
    <property type="entry name" value="TONB_DEPENDENT_REC_2"/>
    <property type="match status" value="1"/>
</dbReference>
<evidence type="ECO:0000256" key="6">
    <source>
        <dbReference type="ARBA" id="ARBA00023077"/>
    </source>
</evidence>
<reference evidence="15 16" key="1">
    <citation type="submission" date="2023-07" db="EMBL/GenBank/DDBJ databases">
        <title>Alkalimonas sp., MEB108 novel, alkaliphilic bacterium isolated from Lonar Lake, India.</title>
        <authorList>
            <person name="Joshi A."/>
            <person name="Thite S."/>
        </authorList>
    </citation>
    <scope>NUCLEOTIDE SEQUENCE [LARGE SCALE GENOMIC DNA]</scope>
    <source>
        <strain evidence="15 16">MEB108</strain>
    </source>
</reference>
<comment type="subcellular location">
    <subcellularLocation>
        <location evidence="1 9">Cell outer membrane</location>
        <topology evidence="1 9">Multi-pass membrane protein</topology>
    </subcellularLocation>
</comment>
<evidence type="ECO:0000256" key="4">
    <source>
        <dbReference type="ARBA" id="ARBA00022692"/>
    </source>
</evidence>
<dbReference type="InterPro" id="IPR037066">
    <property type="entry name" value="Plug_dom_sf"/>
</dbReference>
<sequence length="696" mass="75320">MSGVNDFTLNKLAMAMAITVLPLTALAGEAMGAADDDGALGSAGPRIEVIRVKGNQLSHAHLETGTVVVISREQIDAIQPLSTEDVLRRVPGINIKGEEETSIVGNFGLRGLSASESKSLVLEDGVPVAPGLFIGNDRYFNPRIQRMDGAEILKGSASLRYGPSTIGGVVNYITKTPDDGVQLSGRIGSFNMREASIEAGGKNASGDGYAGVVATHAKSDGFMDKGYEMSDVMVKAGTAIGDNQRIGVKFSYHENDANISYRGLLLNDYLAGERYNPAPDDWYLTDRKAFDLNHEWAINDSATLKTLVYWSDITRDYWRYNVDTAASNAAGRWVYTDDLTGNNRSWERFGIETRLSLAHTLGDISADTEFGLRLMREESDDTRIRTTRAADRTGLNDRHIVDSADSIAGYVQSRIELSDRLAVTPGLRVESYEQKRVVLTQDNASAKTSNTEFLPGVGATFELTPSAQLYGGVYRAFSPASNGVALDGLTDQKLDGERATNYEIGIRGSEGALSYEVAAFAMDFSNQVVTGNSDPNLSQSNAGKTEHRGMELALAYDFGAGFSLDTNATWIPTSKFKTGDHQGNRLPYAPKFMANIGLNYSADKLKAALTAHHRGEQYGDPSNQVALPTGAGGGIWGGLLPAYTVLDLTAQYSVSSEFTLFGAVKNLTDKQYIAGLRQGIYVGPERSFEVGFRYRF</sequence>
<gene>
    <name evidence="15" type="ORF">QWY20_04960</name>
</gene>
<accession>A0ABU7J2R9</accession>
<organism evidence="15 16">
    <name type="scientific">Alkalimonas cellulosilytica</name>
    <dbReference type="NCBI Taxonomy" id="3058395"/>
    <lineage>
        <taxon>Bacteria</taxon>
        <taxon>Pseudomonadati</taxon>
        <taxon>Pseudomonadota</taxon>
        <taxon>Gammaproteobacteria</taxon>
        <taxon>Alkalimonas</taxon>
    </lineage>
</organism>
<evidence type="ECO:0000256" key="11">
    <source>
        <dbReference type="RuleBase" id="RU003357"/>
    </source>
</evidence>
<dbReference type="SUPFAM" id="SSF56935">
    <property type="entry name" value="Porins"/>
    <property type="match status" value="1"/>
</dbReference>
<dbReference type="Gene3D" id="2.40.170.20">
    <property type="entry name" value="TonB-dependent receptor, beta-barrel domain"/>
    <property type="match status" value="1"/>
</dbReference>
<dbReference type="PROSITE" id="PS52016">
    <property type="entry name" value="TONB_DEPENDENT_REC_3"/>
    <property type="match status" value="1"/>
</dbReference>
<keyword evidence="8 9" id="KW-0998">Cell outer membrane</keyword>
<evidence type="ECO:0000256" key="3">
    <source>
        <dbReference type="ARBA" id="ARBA00022452"/>
    </source>
</evidence>
<evidence type="ECO:0000259" key="13">
    <source>
        <dbReference type="Pfam" id="PF00593"/>
    </source>
</evidence>
<dbReference type="Gene3D" id="2.170.130.10">
    <property type="entry name" value="TonB-dependent receptor, plug domain"/>
    <property type="match status" value="1"/>
</dbReference>
<keyword evidence="2 9" id="KW-0813">Transport</keyword>
<evidence type="ECO:0000256" key="7">
    <source>
        <dbReference type="ARBA" id="ARBA00023136"/>
    </source>
</evidence>
<feature type="short sequence motif" description="TonB C-terminal box" evidence="10">
    <location>
        <begin position="679"/>
        <end position="696"/>
    </location>
</feature>
<evidence type="ECO:0000256" key="1">
    <source>
        <dbReference type="ARBA" id="ARBA00004571"/>
    </source>
</evidence>
<dbReference type="InterPro" id="IPR010917">
    <property type="entry name" value="TonB_rcpt_CS"/>
</dbReference>
<dbReference type="InterPro" id="IPR000531">
    <property type="entry name" value="Beta-barrel_TonB"/>
</dbReference>
<evidence type="ECO:0000256" key="5">
    <source>
        <dbReference type="ARBA" id="ARBA00022729"/>
    </source>
</evidence>
<dbReference type="EMBL" id="JAUHLI010000004">
    <property type="protein sequence ID" value="MEE2000794.1"/>
    <property type="molecule type" value="Genomic_DNA"/>
</dbReference>
<name>A0ABU7J2R9_9GAMM</name>
<feature type="domain" description="TonB-dependent receptor plug" evidence="14">
    <location>
        <begin position="64"/>
        <end position="169"/>
    </location>
</feature>
<feature type="domain" description="TonB-dependent receptor-like beta-barrel" evidence="13">
    <location>
        <begin position="239"/>
        <end position="667"/>
    </location>
</feature>
<keyword evidence="15" id="KW-0675">Receptor</keyword>
<protein>
    <submittedName>
        <fullName evidence="15">TonB-dependent receptor</fullName>
    </submittedName>
</protein>
<keyword evidence="6 11" id="KW-0798">TonB box</keyword>
<proteinExistence type="inferred from homology"/>
<dbReference type="InterPro" id="IPR012910">
    <property type="entry name" value="Plug_dom"/>
</dbReference>
<keyword evidence="16" id="KW-1185">Reference proteome</keyword>
<dbReference type="Pfam" id="PF07715">
    <property type="entry name" value="Plug"/>
    <property type="match status" value="1"/>
</dbReference>
<dbReference type="PANTHER" id="PTHR30442:SF0">
    <property type="entry name" value="FE(3+) DICITRATE TRANSPORT PROTEIN FECA"/>
    <property type="match status" value="1"/>
</dbReference>
<keyword evidence="4 9" id="KW-0812">Transmembrane</keyword>
<dbReference type="PANTHER" id="PTHR30442">
    <property type="entry name" value="IRON III DICITRATE TRANSPORT PROTEIN FECA"/>
    <property type="match status" value="1"/>
</dbReference>
<feature type="signal peptide" evidence="12">
    <location>
        <begin position="1"/>
        <end position="27"/>
    </location>
</feature>
<evidence type="ECO:0000259" key="14">
    <source>
        <dbReference type="Pfam" id="PF07715"/>
    </source>
</evidence>
<evidence type="ECO:0000256" key="8">
    <source>
        <dbReference type="ARBA" id="ARBA00023237"/>
    </source>
</evidence>
<evidence type="ECO:0000256" key="10">
    <source>
        <dbReference type="PROSITE-ProRule" id="PRU10144"/>
    </source>
</evidence>
<evidence type="ECO:0000256" key="12">
    <source>
        <dbReference type="SAM" id="SignalP"/>
    </source>
</evidence>
<dbReference type="Pfam" id="PF00593">
    <property type="entry name" value="TonB_dep_Rec_b-barrel"/>
    <property type="match status" value="1"/>
</dbReference>
<comment type="caution">
    <text evidence="15">The sequence shown here is derived from an EMBL/GenBank/DDBJ whole genome shotgun (WGS) entry which is preliminary data.</text>
</comment>
<dbReference type="CDD" id="cd01347">
    <property type="entry name" value="ligand_gated_channel"/>
    <property type="match status" value="1"/>
</dbReference>
<evidence type="ECO:0000256" key="2">
    <source>
        <dbReference type="ARBA" id="ARBA00022448"/>
    </source>
</evidence>
<evidence type="ECO:0000313" key="16">
    <source>
        <dbReference type="Proteomes" id="UP001336314"/>
    </source>
</evidence>
<evidence type="ECO:0000313" key="15">
    <source>
        <dbReference type="EMBL" id="MEE2000794.1"/>
    </source>
</evidence>
<dbReference type="InterPro" id="IPR036942">
    <property type="entry name" value="Beta-barrel_TonB_sf"/>
</dbReference>
<dbReference type="InterPro" id="IPR039426">
    <property type="entry name" value="TonB-dep_rcpt-like"/>
</dbReference>
<keyword evidence="7 9" id="KW-0472">Membrane</keyword>
<evidence type="ECO:0000256" key="9">
    <source>
        <dbReference type="PROSITE-ProRule" id="PRU01360"/>
    </source>
</evidence>
<feature type="chain" id="PRO_5046669437" evidence="12">
    <location>
        <begin position="28"/>
        <end position="696"/>
    </location>
</feature>
<comment type="similarity">
    <text evidence="9 11">Belongs to the TonB-dependent receptor family.</text>
</comment>
<keyword evidence="5 12" id="KW-0732">Signal</keyword>
<keyword evidence="3 9" id="KW-1134">Transmembrane beta strand</keyword>